<dbReference type="EMBL" id="WPAF01000014">
    <property type="protein sequence ID" value="KAF0134015.1"/>
    <property type="molecule type" value="Genomic_DNA"/>
</dbReference>
<proteinExistence type="predicted"/>
<gene>
    <name evidence="1" type="ORF">FD145_957</name>
</gene>
<reference evidence="1 2" key="1">
    <citation type="submission" date="2019-12" db="EMBL/GenBank/DDBJ databases">
        <authorList>
            <person name="Wolfe R."/>
            <person name="Danczak R."/>
            <person name="Wilkins M."/>
        </authorList>
    </citation>
    <scope>NUCLEOTIDE SEQUENCE [LARGE SCALE GENOMIC DNA]</scope>
    <source>
        <strain evidence="1">X2_MaxBin.013</strain>
    </source>
</reference>
<name>A0A833NZU6_UNCSA</name>
<dbReference type="Proteomes" id="UP000488506">
    <property type="component" value="Unassembled WGS sequence"/>
</dbReference>
<dbReference type="SUPFAM" id="SSF81301">
    <property type="entry name" value="Nucleotidyltransferase"/>
    <property type="match status" value="1"/>
</dbReference>
<evidence type="ECO:0000313" key="1">
    <source>
        <dbReference type="EMBL" id="KAF0134015.1"/>
    </source>
</evidence>
<dbReference type="AlphaFoldDB" id="A0A833NZU6"/>
<accession>A0A833NZU6</accession>
<evidence type="ECO:0008006" key="3">
    <source>
        <dbReference type="Google" id="ProtNLM"/>
    </source>
</evidence>
<evidence type="ECO:0000313" key="2">
    <source>
        <dbReference type="Proteomes" id="UP000488506"/>
    </source>
</evidence>
<sequence>MFYEDVFKLLNKNKVNYLVIGGLAVNFYGYPRTTLDLDLLISLDQENRAKFYSIMEKLKFKTMKPDLAKKLMLEKYTVKSIKVVTFFRHEFELIDVFIQNPVNFKKAYERKKLFKSGKIPIPTIPYDLLIRMKNKSGRERDLVDIGYLRKTRGNNAKKG</sequence>
<comment type="caution">
    <text evidence="1">The sequence shown here is derived from an EMBL/GenBank/DDBJ whole genome shotgun (WGS) entry which is preliminary data.</text>
</comment>
<dbReference type="Gene3D" id="3.30.460.40">
    <property type="match status" value="1"/>
</dbReference>
<protein>
    <recommendedName>
        <fullName evidence="3">Nucleotidyltransferase family protein</fullName>
    </recommendedName>
</protein>
<dbReference type="InterPro" id="IPR043519">
    <property type="entry name" value="NT_sf"/>
</dbReference>
<organism evidence="1 2">
    <name type="scientific">Candidatus Saganbacteria bacterium</name>
    <dbReference type="NCBI Taxonomy" id="2575572"/>
    <lineage>
        <taxon>Bacteria</taxon>
        <taxon>Bacillati</taxon>
        <taxon>Saganbacteria</taxon>
    </lineage>
</organism>